<dbReference type="Proteomes" id="UP000262583">
    <property type="component" value="Chromosome"/>
</dbReference>
<dbReference type="AlphaFoldDB" id="A0A2Z4Y712"/>
<protein>
    <submittedName>
        <fullName evidence="2">Uncharacterized protein</fullName>
    </submittedName>
</protein>
<evidence type="ECO:0000313" key="2">
    <source>
        <dbReference type="EMBL" id="AXA36185.1"/>
    </source>
</evidence>
<keyword evidence="1" id="KW-1133">Transmembrane helix</keyword>
<name>A0A2Z4Y712_SUMC1</name>
<dbReference type="EMBL" id="CP030759">
    <property type="protein sequence ID" value="AXA36185.1"/>
    <property type="molecule type" value="Genomic_DNA"/>
</dbReference>
<sequence>MCLGEAWGAEARPPPFISMSIFLSAIFLVLAWRESLIYKNEMRGGFTPTDAGQGL</sequence>
<reference evidence="2 3" key="1">
    <citation type="submission" date="2018-05" db="EMBL/GenBank/DDBJ databases">
        <title>A metagenomic window into the 2 km-deep terrestrial subsurface aquifer revealed taxonomically and functionally diverse microbial community comprising novel uncultured bacterial lineages.</title>
        <authorList>
            <person name="Kadnikov V.V."/>
            <person name="Mardanov A.V."/>
            <person name="Beletsky A.V."/>
            <person name="Banks D."/>
            <person name="Pimenov N.V."/>
            <person name="Frank Y.A."/>
            <person name="Karnachuk O.V."/>
            <person name="Ravin N.V."/>
        </authorList>
    </citation>
    <scope>NUCLEOTIDE SEQUENCE [LARGE SCALE GENOMIC DNA]</scope>
    <source>
        <strain evidence="2">BY</strain>
    </source>
</reference>
<organism evidence="2 3">
    <name type="scientific">Sumerlaea chitinivorans</name>
    <dbReference type="NCBI Taxonomy" id="2250252"/>
    <lineage>
        <taxon>Bacteria</taxon>
        <taxon>Candidatus Sumerlaeota</taxon>
        <taxon>Candidatus Sumerlaeia</taxon>
        <taxon>Candidatus Sumerlaeales</taxon>
        <taxon>Candidatus Sumerlaeaceae</taxon>
        <taxon>Candidatus Sumerlaea</taxon>
    </lineage>
</organism>
<evidence type="ECO:0000256" key="1">
    <source>
        <dbReference type="SAM" id="Phobius"/>
    </source>
</evidence>
<feature type="transmembrane region" description="Helical" evidence="1">
    <location>
        <begin position="16"/>
        <end position="33"/>
    </location>
</feature>
<keyword evidence="1" id="KW-0472">Membrane</keyword>
<gene>
    <name evidence="2" type="ORF">BRCON_1408</name>
</gene>
<accession>A0A2Z4Y712</accession>
<evidence type="ECO:0000313" key="3">
    <source>
        <dbReference type="Proteomes" id="UP000262583"/>
    </source>
</evidence>
<dbReference type="KEGG" id="schv:BRCON_1408"/>
<proteinExistence type="predicted"/>
<keyword evidence="1" id="KW-0812">Transmembrane</keyword>